<feature type="domain" description="DUF4139" evidence="2">
    <location>
        <begin position="202"/>
        <end position="589"/>
    </location>
</feature>
<sequence length="599" mass="65365">MVSEQPTANRININAAEQDDHIESVTVFQSNRAEVKRRVNLELKQGQNHVHIERLPSCINEDSIRVGGTGTAVIFDVVCHAPTSQATQPTNETVAAALGALKSLQTERGIIAEQLKILGSYGHTLDSKNVGIEDVQRFLDVFAPRQIAVSKHVQDLDVQIAKAQEDLNKARSKVYVDAQGERRGTRITVTVFAATDGSAELVLTYVMSNARWTPLYDIRASIAKSPDMPSKVALHYRASITQTTGENWPDVALTLSTASPQQGSKVPTLRPWRVGFPAPRPQPARKCRRLSSGEAAFLDLEAELNDDDEEDDDEEDDDDGADGEGSGLRRKRKAAPRMEVRQAQVTSAGVLNTIFGIPGRSDIPSDGGSHKVVIAVLDLNAELEWVCVPRKKESVFLTCKVVNASEFTLLPGEASVFMDDNFVSKSRIEHVSPNDSFKTSLGVDSALRVTYPAAGTLNRTSIQLSFPFLATKEKQALSAQSQRITIRNSRFATVAALCVLDHVPVSTDARIKVAVITPNGLDTAVAPTPATAAEENDKGKERPWTNVQKGVKVRWAPLDVGGEGTVEWRCEIAPMEEVGLELAWEVSAPVGQQWQRLEN</sequence>
<comment type="caution">
    <text evidence="4">The sequence shown here is derived from an EMBL/GenBank/DDBJ whole genome shotgun (WGS) entry which is preliminary data.</text>
</comment>
<accession>A0A5N5QI49</accession>
<keyword evidence="5" id="KW-1185">Reference proteome</keyword>
<gene>
    <name evidence="4" type="ORF">CTheo_5164</name>
</gene>
<dbReference type="InterPro" id="IPR037291">
    <property type="entry name" value="DUF4139"/>
</dbReference>
<reference evidence="4 5" key="1">
    <citation type="journal article" date="2019" name="Fungal Biol. Biotechnol.">
        <title>Draft genome sequence of fastidious pathogen Ceratobasidium theobromae, which causes vascular-streak dieback in Theobroma cacao.</title>
        <authorList>
            <person name="Ali S.S."/>
            <person name="Asman A."/>
            <person name="Shao J."/>
            <person name="Firmansyah A.P."/>
            <person name="Susilo A.W."/>
            <person name="Rosmana A."/>
            <person name="McMahon P."/>
            <person name="Junaid M."/>
            <person name="Guest D."/>
            <person name="Kheng T.Y."/>
            <person name="Meinhardt L.W."/>
            <person name="Bailey B.A."/>
        </authorList>
    </citation>
    <scope>NUCLEOTIDE SEQUENCE [LARGE SCALE GENOMIC DNA]</scope>
    <source>
        <strain evidence="4 5">CT2</strain>
    </source>
</reference>
<name>A0A5N5QI49_9AGAM</name>
<feature type="compositionally biased region" description="Polar residues" evidence="1">
    <location>
        <begin position="256"/>
        <end position="265"/>
    </location>
</feature>
<dbReference type="InterPro" id="IPR025554">
    <property type="entry name" value="DUF4140"/>
</dbReference>
<dbReference type="EMBL" id="SSOP01000107">
    <property type="protein sequence ID" value="KAB5591410.1"/>
    <property type="molecule type" value="Genomic_DNA"/>
</dbReference>
<organism evidence="4 5">
    <name type="scientific">Ceratobasidium theobromae</name>
    <dbReference type="NCBI Taxonomy" id="1582974"/>
    <lineage>
        <taxon>Eukaryota</taxon>
        <taxon>Fungi</taxon>
        <taxon>Dikarya</taxon>
        <taxon>Basidiomycota</taxon>
        <taxon>Agaricomycotina</taxon>
        <taxon>Agaricomycetes</taxon>
        <taxon>Cantharellales</taxon>
        <taxon>Ceratobasidiaceae</taxon>
        <taxon>Ceratobasidium</taxon>
    </lineage>
</organism>
<evidence type="ECO:0000259" key="2">
    <source>
        <dbReference type="Pfam" id="PF13598"/>
    </source>
</evidence>
<feature type="region of interest" description="Disordered" evidence="1">
    <location>
        <begin position="256"/>
        <end position="289"/>
    </location>
</feature>
<protein>
    <submittedName>
        <fullName evidence="4">Protein F37C4,5</fullName>
    </submittedName>
</protein>
<evidence type="ECO:0000256" key="1">
    <source>
        <dbReference type="SAM" id="MobiDB-lite"/>
    </source>
</evidence>
<feature type="domain" description="DUF4140" evidence="3">
    <location>
        <begin position="25"/>
        <end position="118"/>
    </location>
</feature>
<dbReference type="Pfam" id="PF13600">
    <property type="entry name" value="DUF4140"/>
    <property type="match status" value="1"/>
</dbReference>
<proteinExistence type="predicted"/>
<dbReference type="InterPro" id="IPR011935">
    <property type="entry name" value="CHP02231"/>
</dbReference>
<dbReference type="PANTHER" id="PTHR31005">
    <property type="entry name" value="DUF4139 DOMAIN-CONTAINING PROTEIN"/>
    <property type="match status" value="1"/>
</dbReference>
<dbReference type="Pfam" id="PF13598">
    <property type="entry name" value="DUF4139"/>
    <property type="match status" value="1"/>
</dbReference>
<feature type="region of interest" description="Disordered" evidence="1">
    <location>
        <begin position="302"/>
        <end position="340"/>
    </location>
</feature>
<evidence type="ECO:0000259" key="3">
    <source>
        <dbReference type="Pfam" id="PF13600"/>
    </source>
</evidence>
<feature type="compositionally biased region" description="Acidic residues" evidence="1">
    <location>
        <begin position="302"/>
        <end position="322"/>
    </location>
</feature>
<dbReference type="OrthoDB" id="10068793at2759"/>
<dbReference type="Proteomes" id="UP000383932">
    <property type="component" value="Unassembled WGS sequence"/>
</dbReference>
<dbReference type="PANTHER" id="PTHR31005:SF8">
    <property type="entry name" value="DUF4139 DOMAIN-CONTAINING PROTEIN"/>
    <property type="match status" value="1"/>
</dbReference>
<evidence type="ECO:0000313" key="4">
    <source>
        <dbReference type="EMBL" id="KAB5591410.1"/>
    </source>
</evidence>
<dbReference type="NCBIfam" id="TIGR02231">
    <property type="entry name" value="mucoidy inhibitor MuiA family protein"/>
    <property type="match status" value="1"/>
</dbReference>
<evidence type="ECO:0000313" key="5">
    <source>
        <dbReference type="Proteomes" id="UP000383932"/>
    </source>
</evidence>
<dbReference type="AlphaFoldDB" id="A0A5N5QI49"/>